<keyword evidence="2" id="KW-1185">Reference proteome</keyword>
<sequence>MGSTSTETQRQQLMKLQAEMQVCLNGPPTLVLISTKQNYQPEKCKQPQDLISTEQQKAGLSPSHNSSLQAFRILLFNINFIEFGMDA</sequence>
<name>A0ACC0FQQ6_9ERIC</name>
<reference evidence="1 2" key="1">
    <citation type="journal article" date="2022" name="Plant J.">
        <title>Chromosome-level genome of Camellia lanceoleosa provides a valuable resource for understanding genome evolution and self-incompatibility.</title>
        <authorList>
            <person name="Gong W."/>
            <person name="Xiao S."/>
            <person name="Wang L."/>
            <person name="Liao Z."/>
            <person name="Chang Y."/>
            <person name="Mo W."/>
            <person name="Hu G."/>
            <person name="Li W."/>
            <person name="Zhao G."/>
            <person name="Zhu H."/>
            <person name="Hu X."/>
            <person name="Ji K."/>
            <person name="Xiang X."/>
            <person name="Song Q."/>
            <person name="Yuan D."/>
            <person name="Jin S."/>
            <person name="Zhang L."/>
        </authorList>
    </citation>
    <scope>NUCLEOTIDE SEQUENCE [LARGE SCALE GENOMIC DNA]</scope>
    <source>
        <strain evidence="1">SQ_2022a</strain>
    </source>
</reference>
<organism evidence="1 2">
    <name type="scientific">Camellia lanceoleosa</name>
    <dbReference type="NCBI Taxonomy" id="1840588"/>
    <lineage>
        <taxon>Eukaryota</taxon>
        <taxon>Viridiplantae</taxon>
        <taxon>Streptophyta</taxon>
        <taxon>Embryophyta</taxon>
        <taxon>Tracheophyta</taxon>
        <taxon>Spermatophyta</taxon>
        <taxon>Magnoliopsida</taxon>
        <taxon>eudicotyledons</taxon>
        <taxon>Gunneridae</taxon>
        <taxon>Pentapetalae</taxon>
        <taxon>asterids</taxon>
        <taxon>Ericales</taxon>
        <taxon>Theaceae</taxon>
        <taxon>Camellia</taxon>
    </lineage>
</organism>
<protein>
    <submittedName>
        <fullName evidence="1">Uncharacterized protein</fullName>
    </submittedName>
</protein>
<comment type="caution">
    <text evidence="1">The sequence shown here is derived from an EMBL/GenBank/DDBJ whole genome shotgun (WGS) entry which is preliminary data.</text>
</comment>
<evidence type="ECO:0000313" key="2">
    <source>
        <dbReference type="Proteomes" id="UP001060215"/>
    </source>
</evidence>
<dbReference type="Proteomes" id="UP001060215">
    <property type="component" value="Chromosome 13"/>
</dbReference>
<evidence type="ECO:0000313" key="1">
    <source>
        <dbReference type="EMBL" id="KAI7990608.1"/>
    </source>
</evidence>
<proteinExistence type="predicted"/>
<accession>A0ACC0FQQ6</accession>
<dbReference type="EMBL" id="CM045770">
    <property type="protein sequence ID" value="KAI7990608.1"/>
    <property type="molecule type" value="Genomic_DNA"/>
</dbReference>
<gene>
    <name evidence="1" type="ORF">LOK49_LG12G00944</name>
</gene>